<keyword evidence="2" id="KW-1185">Reference proteome</keyword>
<accession>A0ACB5TD80</accession>
<dbReference type="EMBL" id="BSXS01006579">
    <property type="protein sequence ID" value="GME85710.1"/>
    <property type="molecule type" value="Genomic_DNA"/>
</dbReference>
<organism evidence="1 2">
    <name type="scientific">Ambrosiozyma monospora</name>
    <name type="common">Yeast</name>
    <name type="synonym">Endomycopsis monosporus</name>
    <dbReference type="NCBI Taxonomy" id="43982"/>
    <lineage>
        <taxon>Eukaryota</taxon>
        <taxon>Fungi</taxon>
        <taxon>Dikarya</taxon>
        <taxon>Ascomycota</taxon>
        <taxon>Saccharomycotina</taxon>
        <taxon>Pichiomycetes</taxon>
        <taxon>Pichiales</taxon>
        <taxon>Pichiaceae</taxon>
        <taxon>Ambrosiozyma</taxon>
    </lineage>
</organism>
<name>A0ACB5TD80_AMBMO</name>
<evidence type="ECO:0000313" key="1">
    <source>
        <dbReference type="EMBL" id="GME85710.1"/>
    </source>
</evidence>
<evidence type="ECO:0000313" key="2">
    <source>
        <dbReference type="Proteomes" id="UP001165064"/>
    </source>
</evidence>
<protein>
    <submittedName>
        <fullName evidence="1">Unnamed protein product</fullName>
    </submittedName>
</protein>
<comment type="caution">
    <text evidence="1">The sequence shown here is derived from an EMBL/GenBank/DDBJ whole genome shotgun (WGS) entry which is preliminary data.</text>
</comment>
<dbReference type="Proteomes" id="UP001165064">
    <property type="component" value="Unassembled WGS sequence"/>
</dbReference>
<proteinExistence type="predicted"/>
<gene>
    <name evidence="1" type="ORF">Amon02_000774700</name>
</gene>
<sequence length="98" mass="10144">MRFSATFLALSVATTFAAPVIMGPLRAATSTAASTATTTATATATAGTETRDPEATYAVTGEQCSYHQVGKFTNALASNCGWKNPEDMLEGKPPVIIN</sequence>
<reference evidence="1" key="1">
    <citation type="submission" date="2023-04" db="EMBL/GenBank/DDBJ databases">
        <title>Ambrosiozyma monospora NBRC 10751.</title>
        <authorList>
            <person name="Ichikawa N."/>
            <person name="Sato H."/>
            <person name="Tonouchi N."/>
        </authorList>
    </citation>
    <scope>NUCLEOTIDE SEQUENCE</scope>
    <source>
        <strain evidence="1">NBRC 10751</strain>
    </source>
</reference>